<comment type="similarity">
    <text evidence="2">Belongs to the IQD family.</text>
</comment>
<dbReference type="PANTHER" id="PTHR32295:SF134">
    <property type="entry name" value="PROTEIN IQ-DOMAIN 10"/>
    <property type="match status" value="1"/>
</dbReference>
<proteinExistence type="inferred from homology"/>
<protein>
    <submittedName>
        <fullName evidence="4">IQ-DOMAIN 1</fullName>
    </submittedName>
</protein>
<evidence type="ECO:0000313" key="5">
    <source>
        <dbReference type="Proteomes" id="UP000594638"/>
    </source>
</evidence>
<dbReference type="PROSITE" id="PS50096">
    <property type="entry name" value="IQ"/>
    <property type="match status" value="1"/>
</dbReference>
<sequence>MGWNDWLKKKICLKRRKETKKEQVESAPKKSNGCKGKNHSAEVPGNLANGISTKNKQLTEDDAARQIQKAFKAYIARKRLPRLKGIGRIQDVVDGIAVKNQTSSALSHIHFWSKIQAEIRSRWISMVTEGRMKQKKLENQLKLEAKLHEVEVEWCGGSETMEEILNRIQQREEAAARRERAMAYAFSHQWRANSSQYLGQTYYDLSKDNCGWSWKERWIAVRPWEKRVEVSSTMPKKVGSKQKTSKTTNLAKTNIIVSVKPHLSNGKDPTHARKNSSQTIMKQASPDANLE</sequence>
<feature type="compositionally biased region" description="Basic and acidic residues" evidence="3">
    <location>
        <begin position="19"/>
        <end position="28"/>
    </location>
</feature>
<accession>A0A8S0UY96</accession>
<name>A0A8S0UY96_OLEEU</name>
<evidence type="ECO:0000256" key="2">
    <source>
        <dbReference type="ARBA" id="ARBA00024341"/>
    </source>
</evidence>
<evidence type="ECO:0000256" key="1">
    <source>
        <dbReference type="ARBA" id="ARBA00022860"/>
    </source>
</evidence>
<dbReference type="GO" id="GO:0005516">
    <property type="term" value="F:calmodulin binding"/>
    <property type="evidence" value="ECO:0007669"/>
    <property type="project" value="UniProtKB-KW"/>
</dbReference>
<dbReference type="Proteomes" id="UP000594638">
    <property type="component" value="Unassembled WGS sequence"/>
</dbReference>
<dbReference type="Gramene" id="OE9A113554T4">
    <property type="protein sequence ID" value="OE9A113554C4"/>
    <property type="gene ID" value="OE9A113554"/>
</dbReference>
<dbReference type="PANTHER" id="PTHR32295">
    <property type="entry name" value="IQ-DOMAIN 5-RELATED"/>
    <property type="match status" value="1"/>
</dbReference>
<dbReference type="EMBL" id="CACTIH010009103">
    <property type="protein sequence ID" value="CAA3024145.1"/>
    <property type="molecule type" value="Genomic_DNA"/>
</dbReference>
<reference evidence="4 5" key="1">
    <citation type="submission" date="2019-12" db="EMBL/GenBank/DDBJ databases">
        <authorList>
            <person name="Alioto T."/>
            <person name="Alioto T."/>
            <person name="Gomez Garrido J."/>
        </authorList>
    </citation>
    <scope>NUCLEOTIDE SEQUENCE [LARGE SCALE GENOMIC DNA]</scope>
</reference>
<gene>
    <name evidence="4" type="ORF">OLEA9_A113554</name>
</gene>
<feature type="region of interest" description="Disordered" evidence="3">
    <location>
        <begin position="17"/>
        <end position="52"/>
    </location>
</feature>
<evidence type="ECO:0000256" key="3">
    <source>
        <dbReference type="SAM" id="MobiDB-lite"/>
    </source>
</evidence>
<keyword evidence="1" id="KW-0112">Calmodulin-binding</keyword>
<comment type="caution">
    <text evidence="4">The sequence shown here is derived from an EMBL/GenBank/DDBJ whole genome shotgun (WGS) entry which is preliminary data.</text>
</comment>
<dbReference type="OrthoDB" id="1923765at2759"/>
<dbReference type="Gramene" id="OE9A113554T3">
    <property type="protein sequence ID" value="OE9A113554C3"/>
    <property type="gene ID" value="OE9A113554"/>
</dbReference>
<keyword evidence="5" id="KW-1185">Reference proteome</keyword>
<evidence type="ECO:0000313" key="4">
    <source>
        <dbReference type="EMBL" id="CAA3024145.1"/>
    </source>
</evidence>
<feature type="region of interest" description="Disordered" evidence="3">
    <location>
        <begin position="259"/>
        <end position="291"/>
    </location>
</feature>
<organism evidence="4 5">
    <name type="scientific">Olea europaea subsp. europaea</name>
    <dbReference type="NCBI Taxonomy" id="158383"/>
    <lineage>
        <taxon>Eukaryota</taxon>
        <taxon>Viridiplantae</taxon>
        <taxon>Streptophyta</taxon>
        <taxon>Embryophyta</taxon>
        <taxon>Tracheophyta</taxon>
        <taxon>Spermatophyta</taxon>
        <taxon>Magnoliopsida</taxon>
        <taxon>eudicotyledons</taxon>
        <taxon>Gunneridae</taxon>
        <taxon>Pentapetalae</taxon>
        <taxon>asterids</taxon>
        <taxon>lamiids</taxon>
        <taxon>Lamiales</taxon>
        <taxon>Oleaceae</taxon>
        <taxon>Oleeae</taxon>
        <taxon>Olea</taxon>
    </lineage>
</organism>
<dbReference type="AlphaFoldDB" id="A0A8S0UY96"/>